<sequence>MKLDYNKAQQKVAKDSQVKKERFKLYKVGRLWVAAGLVTLTFGTVGLPVAQAAAVVGGAEQTSATATTESATSTPTQTAKTATASSAASANSSSAASAATQTTEPSDDSSGDVATKASAATLTITYVDKDDADKEITTDTVNGTDGESGTYTVKPQNNYQLATGQADSIPYTLNADDSDNITVELAHVHTTGTAQTTNTVKYAGTANSDLAKASVTNVKWTSDTDKVTGVTTWTADNATTSITSPTVTGLTPDKKTVEFNNTSATNVEPTDQTQIVTYIVSDHSFDITSVDEDGRTFDQDAIYADHTQDEVNFTFGDTGHGKLQSLWLVTSDEGIKYYGIQAGAYIFNFAEGTMQAYDKDGNLIDNSLTVAQMKEALKDSGLDVDAGTGTFTYDNFVHFGKITLTYQATAKVTYNYVDSVTGKTVASKVINGYKNDTGTYTEVIPANYHKTDGTAATSHDYTLNSLDNQVVNIPVTQDTTTTGTPVDETGDPIEGATTPNLPIDGNGNVTVPDDVAGYEPDASKDVDPDTAGVQVPGNADGATDLPYVTADDGTTTGNPVDGAGNAIPNAPDPELPIDGNGNVTVPNDINGYEPDASKDVDPDTAGVQVAVNPDGSTNLPYVKVTSSGTDTTQPSSGNSGQTNNGNGSTTTNTSYGTAGVGPTTDELLPTNNNQITKTATNLTGSGELPQTGTANESFLVAAGVGILSLLGLFGLGKKRHHDYAEKD</sequence>
<feature type="region of interest" description="Disordered" evidence="5">
    <location>
        <begin position="577"/>
        <end position="671"/>
    </location>
</feature>
<dbReference type="Pfam" id="PF17966">
    <property type="entry name" value="Muc_B2"/>
    <property type="match status" value="1"/>
</dbReference>
<keyword evidence="1" id="KW-0134">Cell wall</keyword>
<dbReference type="InterPro" id="IPR041495">
    <property type="entry name" value="Mub_B2"/>
</dbReference>
<dbReference type="InterPro" id="IPR022263">
    <property type="entry name" value="KxYKxGKxW"/>
</dbReference>
<dbReference type="Gene3D" id="3.10.20.320">
    <property type="entry name" value="Putative peptidoglycan bound protein (lpxtg motif)"/>
    <property type="match status" value="1"/>
</dbReference>
<dbReference type="Pfam" id="PF00746">
    <property type="entry name" value="Gram_pos_anchor"/>
    <property type="match status" value="1"/>
</dbReference>
<evidence type="ECO:0000256" key="5">
    <source>
        <dbReference type="SAM" id="MobiDB-lite"/>
    </source>
</evidence>
<feature type="compositionally biased region" description="Low complexity" evidence="5">
    <location>
        <begin position="635"/>
        <end position="657"/>
    </location>
</feature>
<dbReference type="Proteomes" id="UP001625389">
    <property type="component" value="Unassembled WGS sequence"/>
</dbReference>
<accession>A0ABW8UDX8</accession>
<organism evidence="8 9">
    <name type="scientific">Loigolactobacillus zhaoyuanensis</name>
    <dbReference type="NCBI Taxonomy" id="2486017"/>
    <lineage>
        <taxon>Bacteria</taxon>
        <taxon>Bacillati</taxon>
        <taxon>Bacillota</taxon>
        <taxon>Bacilli</taxon>
        <taxon>Lactobacillales</taxon>
        <taxon>Lactobacillaceae</taxon>
        <taxon>Loigolactobacillus</taxon>
    </lineage>
</organism>
<feature type="compositionally biased region" description="Low complexity" evidence="5">
    <location>
        <begin position="477"/>
        <end position="487"/>
    </location>
</feature>
<keyword evidence="3" id="KW-0732">Signal</keyword>
<dbReference type="NCBIfam" id="TIGR03715">
    <property type="entry name" value="KxYKxGKxW"/>
    <property type="match status" value="1"/>
</dbReference>
<evidence type="ECO:0000313" key="9">
    <source>
        <dbReference type="Proteomes" id="UP001625389"/>
    </source>
</evidence>
<evidence type="ECO:0000256" key="4">
    <source>
        <dbReference type="ARBA" id="ARBA00023088"/>
    </source>
</evidence>
<evidence type="ECO:0000256" key="2">
    <source>
        <dbReference type="ARBA" id="ARBA00022525"/>
    </source>
</evidence>
<dbReference type="EMBL" id="JBGQPK010000001">
    <property type="protein sequence ID" value="MFL2028084.1"/>
    <property type="molecule type" value="Genomic_DNA"/>
</dbReference>
<dbReference type="NCBIfam" id="TIGR01167">
    <property type="entry name" value="LPXTG_anchor"/>
    <property type="match status" value="1"/>
</dbReference>
<keyword evidence="6" id="KW-0472">Membrane</keyword>
<evidence type="ECO:0000256" key="3">
    <source>
        <dbReference type="ARBA" id="ARBA00022729"/>
    </source>
</evidence>
<name>A0ABW8UDX8_9LACO</name>
<dbReference type="InterPro" id="IPR019931">
    <property type="entry name" value="LPXTG_anchor"/>
</dbReference>
<dbReference type="RefSeq" id="WP_407136650.1">
    <property type="nucleotide sequence ID" value="NZ_JBGQPK010000001.1"/>
</dbReference>
<keyword evidence="6" id="KW-1133">Transmembrane helix</keyword>
<dbReference type="PROSITE" id="PS50847">
    <property type="entry name" value="GRAM_POS_ANCHORING"/>
    <property type="match status" value="1"/>
</dbReference>
<proteinExistence type="predicted"/>
<feature type="domain" description="Gram-positive cocci surface proteins LPxTG" evidence="7">
    <location>
        <begin position="688"/>
        <end position="726"/>
    </location>
</feature>
<gene>
    <name evidence="8" type="ORF">ACEN34_00415</name>
</gene>
<feature type="region of interest" description="Disordered" evidence="5">
    <location>
        <begin position="63"/>
        <end position="114"/>
    </location>
</feature>
<evidence type="ECO:0000259" key="7">
    <source>
        <dbReference type="PROSITE" id="PS50847"/>
    </source>
</evidence>
<feature type="transmembrane region" description="Helical" evidence="6">
    <location>
        <begin position="698"/>
        <end position="716"/>
    </location>
</feature>
<keyword evidence="4" id="KW-0572">Peptidoglycan-anchor</keyword>
<protein>
    <submittedName>
        <fullName evidence="8">KxYKxGKxW signal peptide domain-containing protein</fullName>
    </submittedName>
</protein>
<feature type="compositionally biased region" description="Polar residues" evidence="5">
    <location>
        <begin position="614"/>
        <end position="634"/>
    </location>
</feature>
<keyword evidence="6" id="KW-0812">Transmembrane</keyword>
<dbReference type="Pfam" id="PF19258">
    <property type="entry name" value="KxYKxGKxW_sig"/>
    <property type="match status" value="1"/>
</dbReference>
<feature type="region of interest" description="Disordered" evidence="5">
    <location>
        <begin position="477"/>
        <end position="507"/>
    </location>
</feature>
<comment type="caution">
    <text evidence="8">The sequence shown here is derived from an EMBL/GenBank/DDBJ whole genome shotgun (WGS) entry which is preliminary data.</text>
</comment>
<evidence type="ECO:0000313" key="8">
    <source>
        <dbReference type="EMBL" id="MFL2028084.1"/>
    </source>
</evidence>
<evidence type="ECO:0000256" key="6">
    <source>
        <dbReference type="SAM" id="Phobius"/>
    </source>
</evidence>
<evidence type="ECO:0000256" key="1">
    <source>
        <dbReference type="ARBA" id="ARBA00022512"/>
    </source>
</evidence>
<feature type="compositionally biased region" description="Low complexity" evidence="5">
    <location>
        <begin position="63"/>
        <end position="103"/>
    </location>
</feature>
<keyword evidence="9" id="KW-1185">Reference proteome</keyword>
<dbReference type="Gene3D" id="2.60.40.4300">
    <property type="match status" value="1"/>
</dbReference>
<reference evidence="8 9" key="1">
    <citation type="submission" date="2024-08" db="EMBL/GenBank/DDBJ databases">
        <authorList>
            <person name="Arias E."/>
        </authorList>
    </citation>
    <scope>NUCLEOTIDE SEQUENCE [LARGE SCALE GENOMIC DNA]</scope>
    <source>
        <strain evidence="8 9">FAM 25317</strain>
    </source>
</reference>
<keyword evidence="2" id="KW-0964">Secreted</keyword>